<organism evidence="1 2">
    <name type="scientific">Melia azedarach</name>
    <name type="common">Chinaberry tree</name>
    <dbReference type="NCBI Taxonomy" id="155640"/>
    <lineage>
        <taxon>Eukaryota</taxon>
        <taxon>Viridiplantae</taxon>
        <taxon>Streptophyta</taxon>
        <taxon>Embryophyta</taxon>
        <taxon>Tracheophyta</taxon>
        <taxon>Spermatophyta</taxon>
        <taxon>Magnoliopsida</taxon>
        <taxon>eudicotyledons</taxon>
        <taxon>Gunneridae</taxon>
        <taxon>Pentapetalae</taxon>
        <taxon>rosids</taxon>
        <taxon>malvids</taxon>
        <taxon>Sapindales</taxon>
        <taxon>Meliaceae</taxon>
        <taxon>Melia</taxon>
    </lineage>
</organism>
<evidence type="ECO:0000313" key="1">
    <source>
        <dbReference type="EMBL" id="KAJ4704728.1"/>
    </source>
</evidence>
<dbReference type="Proteomes" id="UP001164539">
    <property type="component" value="Chromosome 12"/>
</dbReference>
<accession>A0ACC1X132</accession>
<dbReference type="EMBL" id="CM051405">
    <property type="protein sequence ID" value="KAJ4704728.1"/>
    <property type="molecule type" value="Genomic_DNA"/>
</dbReference>
<gene>
    <name evidence="1" type="ORF">OWV82_021595</name>
</gene>
<name>A0ACC1X132_MELAZ</name>
<sequence length="829" mass="92913">MAAKMTTMLTAETTASTQALWRVRLASALRTAVAGIIVGCTTLYGPEHLRRIQAFPAFSYVTTILIVSDATLGDTLRGCFNAIYAILQIMIPAVLSLWLVEPGRFTPGLAAVVVTLTSFLVALPESTPLMTKRLAFGQIVIVCVGAVIHGAETGVVMHPTHVASSTALGAFASVLAMLIPYPLLAYYEVKKTCRLYTENASERLNLFVKAFTAQDKTTAVDLITEAKFLFKAGSKLLLSIKDKQKGMPWERPQMRFLKPKCIDPREKLQELEVPIRGMELALTSCPSFPVGMIDEELRDVLHSLKADIGLKLEQVKCYASFDATTAPEIKKECVHKSLRALKNISSTEDVPASFFFYCMELLRDGLPVAPSSDCVVKETEKTNTEQSSDSRNQNRSKCKLKQSRSTLSMLPSRESLLFALKCSLSLGLAVLLGLAYNRENGYWSGLAIAISFERKRQATFTVTNARAQGTAMGSVYGIICCIMFQKFENFRFLALLPWIVFTTFLRHSRMYGDPGRISAVIGALLILGRKNYGKPSEFAIARITEATIGLMCFVIVEILFQPARAATLAKTQLAQSLEALRDAIEDIVLFVHQKNIPTSTVLRDKQKKLTSHINELEKFTAEAKLEPNFWFLPFNDTCYEKLLGSLSRMADLLLFVAYKTEFLSEISEGFGVEWKDFKEQITDDLELFTEKVTYSLKCLEEVVLIKSLTVLEQELQNRNISHDIELGRSSNEDVHRSLSPDEEEVEEILSSFLQHSNEVVHKIHTNEGEDKLKCEMVLSFNVLAFCISRLMRETTEIEKEIKKLLKWENPTRNINLYEISCKLNALYTK</sequence>
<protein>
    <submittedName>
        <fullName evidence="1">p-hydroxybenzoic acid efflux pump subunit aaeB</fullName>
    </submittedName>
</protein>
<comment type="caution">
    <text evidence="1">The sequence shown here is derived from an EMBL/GenBank/DDBJ whole genome shotgun (WGS) entry which is preliminary data.</text>
</comment>
<evidence type="ECO:0000313" key="2">
    <source>
        <dbReference type="Proteomes" id="UP001164539"/>
    </source>
</evidence>
<reference evidence="1 2" key="1">
    <citation type="journal article" date="2023" name="Science">
        <title>Complex scaffold remodeling in plant triterpene biosynthesis.</title>
        <authorList>
            <person name="De La Pena R."/>
            <person name="Hodgson H."/>
            <person name="Liu J.C."/>
            <person name="Stephenson M.J."/>
            <person name="Martin A.C."/>
            <person name="Owen C."/>
            <person name="Harkess A."/>
            <person name="Leebens-Mack J."/>
            <person name="Jimenez L.E."/>
            <person name="Osbourn A."/>
            <person name="Sattely E.S."/>
        </authorList>
    </citation>
    <scope>NUCLEOTIDE SEQUENCE [LARGE SCALE GENOMIC DNA]</scope>
    <source>
        <strain evidence="2">cv. JPN11</strain>
        <tissue evidence="1">Leaf</tissue>
    </source>
</reference>
<keyword evidence="2" id="KW-1185">Reference proteome</keyword>
<proteinExistence type="predicted"/>